<evidence type="ECO:0000313" key="3">
    <source>
        <dbReference type="Proteomes" id="UP001151760"/>
    </source>
</evidence>
<feature type="region of interest" description="Disordered" evidence="1">
    <location>
        <begin position="1"/>
        <end position="31"/>
    </location>
</feature>
<evidence type="ECO:0000256" key="1">
    <source>
        <dbReference type="SAM" id="MobiDB-lite"/>
    </source>
</evidence>
<keyword evidence="3" id="KW-1185">Reference proteome</keyword>
<gene>
    <name evidence="2" type="ORF">Tco_0910867</name>
</gene>
<comment type="caution">
    <text evidence="2">The sequence shown here is derived from an EMBL/GenBank/DDBJ whole genome shotgun (WGS) entry which is preliminary data.</text>
</comment>
<dbReference type="Proteomes" id="UP001151760">
    <property type="component" value="Unassembled WGS sequence"/>
</dbReference>
<organism evidence="2 3">
    <name type="scientific">Tanacetum coccineum</name>
    <dbReference type="NCBI Taxonomy" id="301880"/>
    <lineage>
        <taxon>Eukaryota</taxon>
        <taxon>Viridiplantae</taxon>
        <taxon>Streptophyta</taxon>
        <taxon>Embryophyta</taxon>
        <taxon>Tracheophyta</taxon>
        <taxon>Spermatophyta</taxon>
        <taxon>Magnoliopsida</taxon>
        <taxon>eudicotyledons</taxon>
        <taxon>Gunneridae</taxon>
        <taxon>Pentapetalae</taxon>
        <taxon>asterids</taxon>
        <taxon>campanulids</taxon>
        <taxon>Asterales</taxon>
        <taxon>Asteraceae</taxon>
        <taxon>Asteroideae</taxon>
        <taxon>Anthemideae</taxon>
        <taxon>Anthemidinae</taxon>
        <taxon>Tanacetum</taxon>
    </lineage>
</organism>
<dbReference type="EMBL" id="BQNB010014638">
    <property type="protein sequence ID" value="GJT30592.1"/>
    <property type="molecule type" value="Genomic_DNA"/>
</dbReference>
<proteinExistence type="predicted"/>
<name>A0ABQ5CVR3_9ASTR</name>
<sequence>MASLDIPSEANNEDADIIIDYSSDENPYENPYTEYNFAQKRKKSYVDEDLQREFDYKPPTQTERFLYQRGMIKNKKNKWEQIPPQYIPKIPITRMDNDILNIDCETDVDETIQDWSNKLNPFICEFSDQYYKLDTTKQKAALEMFFNKLPESVSTKLKEMYNTLLQDGTTIQDTLGARITTLKAWMKKECLQETAKKEAQVKLCCEMQSDNIGNYGCS</sequence>
<dbReference type="Pfam" id="PF22909">
    <property type="entry name" value="Caulimovir_coat_dom"/>
    <property type="match status" value="1"/>
</dbReference>
<feature type="compositionally biased region" description="Acidic residues" evidence="1">
    <location>
        <begin position="11"/>
        <end position="27"/>
    </location>
</feature>
<protein>
    <submittedName>
        <fullName evidence="2">Uncharacterized protein</fullName>
    </submittedName>
</protein>
<reference evidence="2" key="1">
    <citation type="journal article" date="2022" name="Int. J. Mol. Sci.">
        <title>Draft Genome of Tanacetum Coccineum: Genomic Comparison of Closely Related Tanacetum-Family Plants.</title>
        <authorList>
            <person name="Yamashiro T."/>
            <person name="Shiraishi A."/>
            <person name="Nakayama K."/>
            <person name="Satake H."/>
        </authorList>
    </citation>
    <scope>NUCLEOTIDE SEQUENCE</scope>
</reference>
<evidence type="ECO:0000313" key="2">
    <source>
        <dbReference type="EMBL" id="GJT30592.1"/>
    </source>
</evidence>
<reference evidence="2" key="2">
    <citation type="submission" date="2022-01" db="EMBL/GenBank/DDBJ databases">
        <authorList>
            <person name="Yamashiro T."/>
            <person name="Shiraishi A."/>
            <person name="Satake H."/>
            <person name="Nakayama K."/>
        </authorList>
    </citation>
    <scope>NUCLEOTIDE SEQUENCE</scope>
</reference>
<accession>A0ABQ5CVR3</accession>